<evidence type="ECO:0000256" key="4">
    <source>
        <dbReference type="ARBA" id="ARBA00023136"/>
    </source>
</evidence>
<dbReference type="EMBL" id="JAUFPT010000058">
    <property type="protein sequence ID" value="MDN3572365.1"/>
    <property type="molecule type" value="Genomic_DNA"/>
</dbReference>
<dbReference type="RefSeq" id="WP_238285078.1">
    <property type="nucleotide sequence ID" value="NZ_BPQS01000002.1"/>
</dbReference>
<accession>A0ABT8AS05</accession>
<dbReference type="SUPFAM" id="SSF161111">
    <property type="entry name" value="Cation efflux protein transmembrane domain-like"/>
    <property type="match status" value="1"/>
</dbReference>
<evidence type="ECO:0000313" key="6">
    <source>
        <dbReference type="Proteomes" id="UP001244297"/>
    </source>
</evidence>
<gene>
    <name evidence="5" type="ORF">QWZ18_17255</name>
</gene>
<evidence type="ECO:0000313" key="5">
    <source>
        <dbReference type="EMBL" id="MDN3572365.1"/>
    </source>
</evidence>
<organism evidence="5 6">
    <name type="scientific">Methylobacterium longum</name>
    <dbReference type="NCBI Taxonomy" id="767694"/>
    <lineage>
        <taxon>Bacteria</taxon>
        <taxon>Pseudomonadati</taxon>
        <taxon>Pseudomonadota</taxon>
        <taxon>Alphaproteobacteria</taxon>
        <taxon>Hyphomicrobiales</taxon>
        <taxon>Methylobacteriaceae</taxon>
        <taxon>Methylobacterium</taxon>
    </lineage>
</organism>
<keyword evidence="6" id="KW-1185">Reference proteome</keyword>
<reference evidence="6" key="1">
    <citation type="journal article" date="2019" name="Int. J. Syst. Evol. Microbiol.">
        <title>The Global Catalogue of Microorganisms (GCM) 10K type strain sequencing project: providing services to taxonomists for standard genome sequencing and annotation.</title>
        <authorList>
            <consortium name="The Broad Institute Genomics Platform"/>
            <consortium name="The Broad Institute Genome Sequencing Center for Infectious Disease"/>
            <person name="Wu L."/>
            <person name="Ma J."/>
        </authorList>
    </citation>
    <scope>NUCLEOTIDE SEQUENCE [LARGE SCALE GENOMIC DNA]</scope>
    <source>
        <strain evidence="6">CECT 7806</strain>
    </source>
</reference>
<keyword evidence="3" id="KW-1133">Transmembrane helix</keyword>
<comment type="subcellular location">
    <subcellularLocation>
        <location evidence="1">Membrane</location>
        <topology evidence="1">Multi-pass membrane protein</topology>
    </subcellularLocation>
</comment>
<keyword evidence="4" id="KW-0472">Membrane</keyword>
<protein>
    <submittedName>
        <fullName evidence="5">Uncharacterized protein</fullName>
    </submittedName>
</protein>
<comment type="caution">
    <text evidence="5">The sequence shown here is derived from an EMBL/GenBank/DDBJ whole genome shotgun (WGS) entry which is preliminary data.</text>
</comment>
<dbReference type="InterPro" id="IPR027469">
    <property type="entry name" value="Cation_efflux_TMD_sf"/>
</dbReference>
<dbReference type="Proteomes" id="UP001244297">
    <property type="component" value="Unassembled WGS sequence"/>
</dbReference>
<sequence>MQPCETYRRWIWFIAAGVLVIALVQAACAQAIGAQEVLKDARGFGWDIALYVIAALRFGRGTWAERISTLLVGALLAGSGIEALTDLWTRLGRPEDTSATETLLSDAFALAAPGLAAAVLFRFRRAADPLVTASWLNARNDLLTAVLTSACDLTGHATSLRWPGYALDLIGVILSFQAAAIVLRSAFVEPDERSPLAVAEGS</sequence>
<name>A0ABT8AS05_9HYPH</name>
<proteinExistence type="predicted"/>
<evidence type="ECO:0000256" key="1">
    <source>
        <dbReference type="ARBA" id="ARBA00004141"/>
    </source>
</evidence>
<evidence type="ECO:0000256" key="3">
    <source>
        <dbReference type="ARBA" id="ARBA00022989"/>
    </source>
</evidence>
<keyword evidence="2" id="KW-0812">Transmembrane</keyword>
<evidence type="ECO:0000256" key="2">
    <source>
        <dbReference type="ARBA" id="ARBA00022692"/>
    </source>
</evidence>